<evidence type="ECO:0008006" key="4">
    <source>
        <dbReference type="Google" id="ProtNLM"/>
    </source>
</evidence>
<comment type="caution">
    <text evidence="2">The sequence shown here is derived from an EMBL/GenBank/DDBJ whole genome shotgun (WGS) entry which is preliminary data.</text>
</comment>
<evidence type="ECO:0000256" key="1">
    <source>
        <dbReference type="SAM" id="SignalP"/>
    </source>
</evidence>
<evidence type="ECO:0000313" key="3">
    <source>
        <dbReference type="Proteomes" id="UP000824083"/>
    </source>
</evidence>
<protein>
    <recommendedName>
        <fullName evidence="4">Secreted protein</fullName>
    </recommendedName>
</protein>
<keyword evidence="1" id="KW-0732">Signal</keyword>
<reference evidence="2" key="1">
    <citation type="submission" date="2020-10" db="EMBL/GenBank/DDBJ databases">
        <authorList>
            <person name="Gilroy R."/>
        </authorList>
    </citation>
    <scope>NUCLEOTIDE SEQUENCE</scope>
    <source>
        <strain evidence="2">7463</strain>
    </source>
</reference>
<dbReference type="AlphaFoldDB" id="A0A9D1IJ77"/>
<reference evidence="2" key="2">
    <citation type="journal article" date="2021" name="PeerJ">
        <title>Extensive microbial diversity within the chicken gut microbiome revealed by metagenomics and culture.</title>
        <authorList>
            <person name="Gilroy R."/>
            <person name="Ravi A."/>
            <person name="Getino M."/>
            <person name="Pursley I."/>
            <person name="Horton D.L."/>
            <person name="Alikhan N.F."/>
            <person name="Baker D."/>
            <person name="Gharbi K."/>
            <person name="Hall N."/>
            <person name="Watson M."/>
            <person name="Adriaenssens E.M."/>
            <person name="Foster-Nyarko E."/>
            <person name="Jarju S."/>
            <person name="Secka A."/>
            <person name="Antonio M."/>
            <person name="Oren A."/>
            <person name="Chaudhuri R.R."/>
            <person name="La Ragione R."/>
            <person name="Hildebrand F."/>
            <person name="Pallen M.J."/>
        </authorList>
    </citation>
    <scope>NUCLEOTIDE SEQUENCE</scope>
    <source>
        <strain evidence="2">7463</strain>
    </source>
</reference>
<dbReference type="EMBL" id="DVMY01000017">
    <property type="protein sequence ID" value="HIU36779.1"/>
    <property type="molecule type" value="Genomic_DNA"/>
</dbReference>
<feature type="chain" id="PRO_5038876785" description="Secreted protein" evidence="1">
    <location>
        <begin position="20"/>
        <end position="148"/>
    </location>
</feature>
<evidence type="ECO:0000313" key="2">
    <source>
        <dbReference type="EMBL" id="HIU36779.1"/>
    </source>
</evidence>
<feature type="signal peptide" evidence="1">
    <location>
        <begin position="1"/>
        <end position="19"/>
    </location>
</feature>
<name>A0A9D1IJ77_9BURK</name>
<organism evidence="2 3">
    <name type="scientific">Candidatus Aphodousia faecigallinarum</name>
    <dbReference type="NCBI Taxonomy" id="2840677"/>
    <lineage>
        <taxon>Bacteria</taxon>
        <taxon>Pseudomonadati</taxon>
        <taxon>Pseudomonadota</taxon>
        <taxon>Betaproteobacteria</taxon>
        <taxon>Burkholderiales</taxon>
        <taxon>Sutterellaceae</taxon>
        <taxon>Sutterellaceae incertae sedis</taxon>
        <taxon>Candidatus Aphodousia</taxon>
    </lineage>
</organism>
<dbReference type="Proteomes" id="UP000824083">
    <property type="component" value="Unassembled WGS sequence"/>
</dbReference>
<gene>
    <name evidence="2" type="ORF">IAC56_00650</name>
</gene>
<sequence length="148" mass="16407">MKRRDFLLAAALSALAPMAAVRASSELKLGFEEMYEGNPILGLQFSQKLKSCADKTVSVEGFMAPPLKPEADFLVMTREPVSLCPFCNSDQDWPDNIIVVYLSKKQEFVQANRPIVVTGKLQLGSYTDQETGFVSLVRLVDATFEVLK</sequence>
<proteinExistence type="predicted"/>
<accession>A0A9D1IJ77</accession>